<keyword evidence="1" id="KW-0808">Transferase</keyword>
<proteinExistence type="predicted"/>
<evidence type="ECO:0000313" key="1">
    <source>
        <dbReference type="EMBL" id="DAD88221.1"/>
    </source>
</evidence>
<keyword evidence="1" id="KW-0418">Kinase</keyword>
<dbReference type="EMBL" id="BK015037">
    <property type="protein sequence ID" value="DAD88221.1"/>
    <property type="molecule type" value="Genomic_DNA"/>
</dbReference>
<name>A0A8S5N0M8_9CAUD</name>
<sequence>MMEKIIFIGSTCNGKTYLTKAIVSQNRGVILYPDAKEQLIKEAVEFCERIAFEGFHDHKFIKQILSKDTAYNLTHVLCTFQEEPEWLTPAFVKKHNIKVFYLNRIPYVLP</sequence>
<dbReference type="GO" id="GO:0016301">
    <property type="term" value="F:kinase activity"/>
    <property type="evidence" value="ECO:0007669"/>
    <property type="project" value="UniProtKB-KW"/>
</dbReference>
<organism evidence="1">
    <name type="scientific">Siphoviridae sp. ctXQq5</name>
    <dbReference type="NCBI Taxonomy" id="2826368"/>
    <lineage>
        <taxon>Viruses</taxon>
        <taxon>Duplodnaviria</taxon>
        <taxon>Heunggongvirae</taxon>
        <taxon>Uroviricota</taxon>
        <taxon>Caudoviricetes</taxon>
    </lineage>
</organism>
<protein>
    <submittedName>
        <fullName evidence="1">P-loop Nucleotide Kinase3</fullName>
    </submittedName>
</protein>
<reference evidence="1" key="1">
    <citation type="journal article" date="2021" name="Proc. Natl. Acad. Sci. U.S.A.">
        <title>A Catalog of Tens of Thousands of Viruses from Human Metagenomes Reveals Hidden Associations with Chronic Diseases.</title>
        <authorList>
            <person name="Tisza M.J."/>
            <person name="Buck C.B."/>
        </authorList>
    </citation>
    <scope>NUCLEOTIDE SEQUENCE</scope>
    <source>
        <strain evidence="1">CtXQq5</strain>
    </source>
</reference>
<accession>A0A8S5N0M8</accession>